<evidence type="ECO:0000256" key="6">
    <source>
        <dbReference type="ARBA" id="ARBA00022801"/>
    </source>
</evidence>
<dbReference type="Proteomes" id="UP001610432">
    <property type="component" value="Unassembled WGS sequence"/>
</dbReference>
<dbReference type="Gene3D" id="3.40.50.1820">
    <property type="entry name" value="alpha/beta hydrolase"/>
    <property type="match status" value="1"/>
</dbReference>
<dbReference type="InterPro" id="IPR043595">
    <property type="entry name" value="FaeB/C/D"/>
</dbReference>
<comment type="subcellular location">
    <subcellularLocation>
        <location evidence="1 11">Secreted</location>
    </subcellularLocation>
</comment>
<sequence length="298" mass="31874">MLCKNFLDIASLLLLAAPSAYAARSSGCGAGQGLSSGVQVLTINGVERQYTLTVPDDYDTNNPYRLIIGMHWWGGTMTDVATGQTVEEGVWAYYGQEQLAEGTAIFVAPQGIDNNWYNEGGSDFMLVDEMISTVESALCVDTDLRFAIGFSWGGAMSFALSCRETEYPLRAITSIAGAGPYECSPGTSSIGYLGIHGISDDPDRGRTMRDLYITNNGCTGEEQPAPSAGSLTHVKTEYQCSGPPVTWITFDGGHQPAPYDGGTGDNGSETFVSGEAWAFFSQFQSNSGNSTLGRRRAY</sequence>
<feature type="signal peptide" evidence="11">
    <location>
        <begin position="1"/>
        <end position="22"/>
    </location>
</feature>
<evidence type="ECO:0000256" key="5">
    <source>
        <dbReference type="ARBA" id="ARBA00022729"/>
    </source>
</evidence>
<reference evidence="12 13" key="1">
    <citation type="submission" date="2024-07" db="EMBL/GenBank/DDBJ databases">
        <title>Section-level genome sequencing and comparative genomics of Aspergillus sections Usti and Cavernicolus.</title>
        <authorList>
            <consortium name="Lawrence Berkeley National Laboratory"/>
            <person name="Nybo J.L."/>
            <person name="Vesth T.C."/>
            <person name="Theobald S."/>
            <person name="Frisvad J.C."/>
            <person name="Larsen T.O."/>
            <person name="Kjaerboelling I."/>
            <person name="Rothschild-Mancinelli K."/>
            <person name="Lyhne E.K."/>
            <person name="Kogle M.E."/>
            <person name="Barry K."/>
            <person name="Clum A."/>
            <person name="Na H."/>
            <person name="Ledsgaard L."/>
            <person name="Lin J."/>
            <person name="Lipzen A."/>
            <person name="Kuo A."/>
            <person name="Riley R."/>
            <person name="Mondo S."/>
            <person name="Labutti K."/>
            <person name="Haridas S."/>
            <person name="Pangalinan J."/>
            <person name="Salamov A.A."/>
            <person name="Simmons B.A."/>
            <person name="Magnuson J.K."/>
            <person name="Chen J."/>
            <person name="Drula E."/>
            <person name="Henrissat B."/>
            <person name="Wiebenga A."/>
            <person name="Lubbers R.J."/>
            <person name="Gomes A.C."/>
            <person name="Macurrencykelacurrency M.R."/>
            <person name="Stajich J."/>
            <person name="Grigoriev I.V."/>
            <person name="Mortensen U.H."/>
            <person name="De Vries R.P."/>
            <person name="Baker S.E."/>
            <person name="Andersen M.R."/>
        </authorList>
    </citation>
    <scope>NUCLEOTIDE SEQUENCE [LARGE SCALE GENOMIC DNA]</scope>
    <source>
        <strain evidence="12 13">CBS 449.75</strain>
    </source>
</reference>
<dbReference type="SUPFAM" id="SSF53474">
    <property type="entry name" value="alpha/beta-Hydrolases"/>
    <property type="match status" value="1"/>
</dbReference>
<keyword evidence="4 11" id="KW-0858">Xylan degradation</keyword>
<evidence type="ECO:0000256" key="2">
    <source>
        <dbReference type="ARBA" id="ARBA00010278"/>
    </source>
</evidence>
<evidence type="ECO:0000256" key="1">
    <source>
        <dbReference type="ARBA" id="ARBA00004613"/>
    </source>
</evidence>
<accession>A0ABR4LM44</accession>
<dbReference type="EC" id="3.1.1.73" evidence="11"/>
<evidence type="ECO:0000256" key="8">
    <source>
        <dbReference type="ARBA" id="ARBA00023326"/>
    </source>
</evidence>
<keyword evidence="7 11" id="KW-0119">Carbohydrate metabolism</keyword>
<dbReference type="EMBL" id="JBFXLQ010000040">
    <property type="protein sequence ID" value="KAL2864493.1"/>
    <property type="molecule type" value="Genomic_DNA"/>
</dbReference>
<dbReference type="PANTHER" id="PTHR38050">
    <property type="match status" value="1"/>
</dbReference>
<keyword evidence="8 11" id="KW-0624">Polysaccharide degradation</keyword>
<organism evidence="12 13">
    <name type="scientific">Aspergillus lucknowensis</name>
    <dbReference type="NCBI Taxonomy" id="176173"/>
    <lineage>
        <taxon>Eukaryota</taxon>
        <taxon>Fungi</taxon>
        <taxon>Dikarya</taxon>
        <taxon>Ascomycota</taxon>
        <taxon>Pezizomycotina</taxon>
        <taxon>Eurotiomycetes</taxon>
        <taxon>Eurotiomycetidae</taxon>
        <taxon>Eurotiales</taxon>
        <taxon>Aspergillaceae</taxon>
        <taxon>Aspergillus</taxon>
        <taxon>Aspergillus subgen. Nidulantes</taxon>
    </lineage>
</organism>
<evidence type="ECO:0000256" key="7">
    <source>
        <dbReference type="ARBA" id="ARBA00023277"/>
    </source>
</evidence>
<gene>
    <name evidence="12" type="ORF">BJX67DRAFT_383746</name>
</gene>
<feature type="chain" id="PRO_5045013509" description="Feruloyl esterase C" evidence="11">
    <location>
        <begin position="23"/>
        <end position="298"/>
    </location>
</feature>
<protein>
    <recommendedName>
        <fullName evidence="11">Feruloyl esterase C</fullName>
        <ecNumber evidence="11">3.1.1.73</ecNumber>
    </recommendedName>
    <alternativeName>
        <fullName evidence="11">Ferulic acid esterase C</fullName>
    </alternativeName>
</protein>
<dbReference type="InterPro" id="IPR029058">
    <property type="entry name" value="AB_hydrolase_fold"/>
</dbReference>
<dbReference type="PANTHER" id="PTHR38050:SF1">
    <property type="entry name" value="FERULOYL ESTERASE C"/>
    <property type="match status" value="1"/>
</dbReference>
<comment type="similarity">
    <text evidence="2 11">Belongs to the faeC family.</text>
</comment>
<comment type="caution">
    <text evidence="12">The sequence shown here is derived from an EMBL/GenBank/DDBJ whole genome shotgun (WGS) entry which is preliminary data.</text>
</comment>
<keyword evidence="13" id="KW-1185">Reference proteome</keyword>
<comment type="catalytic activity">
    <reaction evidence="10 11">
        <text>feruloyl-polysaccharide + H2O = ferulate + polysaccharide.</text>
        <dbReference type="EC" id="3.1.1.73"/>
    </reaction>
</comment>
<evidence type="ECO:0000256" key="10">
    <source>
        <dbReference type="ARBA" id="ARBA00034075"/>
    </source>
</evidence>
<evidence type="ECO:0000256" key="11">
    <source>
        <dbReference type="RuleBase" id="RU367094"/>
    </source>
</evidence>
<evidence type="ECO:0000256" key="3">
    <source>
        <dbReference type="ARBA" id="ARBA00022525"/>
    </source>
</evidence>
<dbReference type="RefSeq" id="XP_070883472.1">
    <property type="nucleotide sequence ID" value="XM_071033512.1"/>
</dbReference>
<name>A0ABR4LM44_9EURO</name>
<evidence type="ECO:0000313" key="12">
    <source>
        <dbReference type="EMBL" id="KAL2864493.1"/>
    </source>
</evidence>
<proteinExistence type="inferred from homology"/>
<evidence type="ECO:0000256" key="4">
    <source>
        <dbReference type="ARBA" id="ARBA00022651"/>
    </source>
</evidence>
<keyword evidence="6 11" id="KW-0378">Hydrolase</keyword>
<keyword evidence="3 11" id="KW-0964">Secreted</keyword>
<keyword evidence="5 11" id="KW-0732">Signal</keyword>
<comment type="function">
    <text evidence="9 11">Involved in degradation of plant cell walls. Hydrolyzes the feruloyl-arabinose ester bond in arabinoxylans, and the feruloyl-galactose ester bond in pectin. Active against paranitrophenyl-acetate, methyl ferulate and wheat arabinoxylan.</text>
</comment>
<evidence type="ECO:0000256" key="9">
    <source>
        <dbReference type="ARBA" id="ARBA00025250"/>
    </source>
</evidence>
<evidence type="ECO:0000313" key="13">
    <source>
        <dbReference type="Proteomes" id="UP001610432"/>
    </source>
</evidence>
<dbReference type="GeneID" id="98148584"/>